<dbReference type="Proteomes" id="UP001434883">
    <property type="component" value="Unassembled WGS sequence"/>
</dbReference>
<dbReference type="PANTHER" id="PTHR43372">
    <property type="entry name" value="FATTY-ACID AMIDE HYDROLASE"/>
    <property type="match status" value="1"/>
</dbReference>
<dbReference type="InterPro" id="IPR036928">
    <property type="entry name" value="AS_sf"/>
</dbReference>
<evidence type="ECO:0000259" key="1">
    <source>
        <dbReference type="Pfam" id="PF01425"/>
    </source>
</evidence>
<dbReference type="Gene3D" id="3.90.1300.10">
    <property type="entry name" value="Amidase signature (AS) domain"/>
    <property type="match status" value="2"/>
</dbReference>
<protein>
    <recommendedName>
        <fullName evidence="1">Amidase domain-containing protein</fullName>
    </recommendedName>
</protein>
<dbReference type="InterPro" id="IPR052739">
    <property type="entry name" value="FAAH2"/>
</dbReference>
<evidence type="ECO:0000313" key="3">
    <source>
        <dbReference type="Proteomes" id="UP001434883"/>
    </source>
</evidence>
<organism evidence="2 3">
    <name type="scientific">Xenoophorus captivus</name>
    <dbReference type="NCBI Taxonomy" id="1517983"/>
    <lineage>
        <taxon>Eukaryota</taxon>
        <taxon>Metazoa</taxon>
        <taxon>Chordata</taxon>
        <taxon>Craniata</taxon>
        <taxon>Vertebrata</taxon>
        <taxon>Euteleostomi</taxon>
        <taxon>Actinopterygii</taxon>
        <taxon>Neopterygii</taxon>
        <taxon>Teleostei</taxon>
        <taxon>Neoteleostei</taxon>
        <taxon>Acanthomorphata</taxon>
        <taxon>Ovalentaria</taxon>
        <taxon>Atherinomorphae</taxon>
        <taxon>Cyprinodontiformes</taxon>
        <taxon>Goodeidae</taxon>
        <taxon>Xenoophorus</taxon>
    </lineage>
</organism>
<keyword evidence="3" id="KW-1185">Reference proteome</keyword>
<dbReference type="SUPFAM" id="SSF75304">
    <property type="entry name" value="Amidase signature (AS) enzymes"/>
    <property type="match status" value="1"/>
</dbReference>
<gene>
    <name evidence="2" type="ORF">XENOCAPTIV_017858</name>
</gene>
<sequence length="195" mass="21444">MSRRGVVASVDAPPVALLKRSGAIPLGVTNTSELCMWLESHNHVYGITCNAYDLERIPGGSSGQQLSLKEAKLSWCCVSGVVSSENQYPPTSGRQDEYLSCGPMCRYAEDLLPMLKIMAGPNVHMLSLNTDVNLKKLRFFSIPHDGGSAYTYPVSKELLDIQKKVCAENLPDNAYRNLALSTKPPLREVSLRLQM</sequence>
<name>A0ABV0SB55_9TELE</name>
<dbReference type="InterPro" id="IPR023631">
    <property type="entry name" value="Amidase_dom"/>
</dbReference>
<dbReference type="EMBL" id="JAHRIN010075993">
    <property type="protein sequence ID" value="MEQ2217651.1"/>
    <property type="molecule type" value="Genomic_DNA"/>
</dbReference>
<proteinExistence type="predicted"/>
<evidence type="ECO:0000313" key="2">
    <source>
        <dbReference type="EMBL" id="MEQ2217651.1"/>
    </source>
</evidence>
<accession>A0ABV0SB55</accession>
<comment type="caution">
    <text evidence="2">The sequence shown here is derived from an EMBL/GenBank/DDBJ whole genome shotgun (WGS) entry which is preliminary data.</text>
</comment>
<dbReference type="PANTHER" id="PTHR43372:SF4">
    <property type="entry name" value="FATTY-ACID AMIDE HYDROLASE 2"/>
    <property type="match status" value="1"/>
</dbReference>
<reference evidence="2 3" key="1">
    <citation type="submission" date="2021-06" db="EMBL/GenBank/DDBJ databases">
        <authorList>
            <person name="Palmer J.M."/>
        </authorList>
    </citation>
    <scope>NUCLEOTIDE SEQUENCE [LARGE SCALE GENOMIC DNA]</scope>
    <source>
        <strain evidence="2 3">XC_2019</strain>
        <tissue evidence="2">Muscle</tissue>
    </source>
</reference>
<dbReference type="Pfam" id="PF01425">
    <property type="entry name" value="Amidase"/>
    <property type="match status" value="1"/>
</dbReference>
<feature type="domain" description="Amidase" evidence="1">
    <location>
        <begin position="5"/>
        <end position="63"/>
    </location>
</feature>